<sequence>MMAYLIPKIHSSVDAVLPFGKMRIVIGAATKFFKGAVFL</sequence>
<gene>
    <name evidence="1" type="ORF">NEIELOOT_03135</name>
</gene>
<evidence type="ECO:0000313" key="1">
    <source>
        <dbReference type="EMBL" id="EFE48147.1"/>
    </source>
</evidence>
<dbReference type="EMBL" id="ADBF01000260">
    <property type="protein sequence ID" value="EFE48147.1"/>
    <property type="molecule type" value="Genomic_DNA"/>
</dbReference>
<dbReference type="Proteomes" id="UP000005536">
    <property type="component" value="Unassembled WGS sequence"/>
</dbReference>
<accession>D4DVL7</accession>
<reference evidence="1 2" key="1">
    <citation type="submission" date="2010-02" db="EMBL/GenBank/DDBJ databases">
        <authorList>
            <person name="Weinstock G."/>
            <person name="Sodergren E."/>
            <person name="Clifton S."/>
            <person name="Fulton L."/>
            <person name="Fulton B."/>
            <person name="Courtney L."/>
            <person name="Fronick C."/>
            <person name="Harrison M."/>
            <person name="Strong C."/>
            <person name="Farmer C."/>
            <person name="Delahaunty K."/>
            <person name="Markovic C."/>
            <person name="Hall O."/>
            <person name="Minx P."/>
            <person name="Tomlinson C."/>
            <person name="Mitreva M."/>
            <person name="Nelson J."/>
            <person name="Hou S."/>
            <person name="Wollam A."/>
            <person name="Pepin K.H."/>
            <person name="Johnson M."/>
            <person name="Bhonagiri V."/>
            <person name="Zhang X."/>
            <person name="Suruliraj S."/>
            <person name="Warren W."/>
            <person name="Chinwalla A."/>
            <person name="Mardis E.R."/>
            <person name="Wilson R.K."/>
        </authorList>
    </citation>
    <scope>NUCLEOTIDE SEQUENCE [LARGE SCALE GENOMIC DNA]</scope>
    <source>
        <strain evidence="1 2">ATCC 29315</strain>
    </source>
</reference>
<comment type="caution">
    <text evidence="1">The sequence shown here is derived from an EMBL/GenBank/DDBJ whole genome shotgun (WGS) entry which is preliminary data.</text>
</comment>
<organism evidence="1 2">
    <name type="scientific">Neisseria elongata subsp. glycolytica ATCC 29315</name>
    <dbReference type="NCBI Taxonomy" id="546263"/>
    <lineage>
        <taxon>Bacteria</taxon>
        <taxon>Pseudomonadati</taxon>
        <taxon>Pseudomonadota</taxon>
        <taxon>Betaproteobacteria</taxon>
        <taxon>Neisseriales</taxon>
        <taxon>Neisseriaceae</taxon>
        <taxon>Neisseria</taxon>
    </lineage>
</organism>
<protein>
    <submittedName>
        <fullName evidence="1">Uncharacterized protein</fullName>
    </submittedName>
</protein>
<evidence type="ECO:0000313" key="2">
    <source>
        <dbReference type="Proteomes" id="UP000005536"/>
    </source>
</evidence>
<name>D4DVL7_NEIEG</name>
<proteinExistence type="predicted"/>
<dbReference type="AlphaFoldDB" id="D4DVL7"/>